<gene>
    <name evidence="2" type="ORF">E2C01_067712</name>
</gene>
<evidence type="ECO:0000256" key="1">
    <source>
        <dbReference type="SAM" id="SignalP"/>
    </source>
</evidence>
<evidence type="ECO:0000313" key="2">
    <source>
        <dbReference type="EMBL" id="MPC73385.1"/>
    </source>
</evidence>
<proteinExistence type="predicted"/>
<comment type="caution">
    <text evidence="2">The sequence shown here is derived from an EMBL/GenBank/DDBJ whole genome shotgun (WGS) entry which is preliminary data.</text>
</comment>
<name>A0A5B7HUC8_PORTR</name>
<keyword evidence="1" id="KW-0732">Signal</keyword>
<dbReference type="AlphaFoldDB" id="A0A5B7HUC8"/>
<keyword evidence="3" id="KW-1185">Reference proteome</keyword>
<accession>A0A5B7HUC8</accession>
<dbReference type="EMBL" id="VSRR010036686">
    <property type="protein sequence ID" value="MPC73385.1"/>
    <property type="molecule type" value="Genomic_DNA"/>
</dbReference>
<feature type="signal peptide" evidence="1">
    <location>
        <begin position="1"/>
        <end position="23"/>
    </location>
</feature>
<sequence>MPCGGACFFLAALCCAAWRAVKSDSLKFIPDSAGAGAIMGLWIAIGYITMPTTSSFQLASEMEPLVIQANVSCRSSASSTFYYTAGNKGFGSLKFVPASEVERAGVCLCIASASHYTIGRIVDGTVGGYSALCLIVRLIPG</sequence>
<evidence type="ECO:0000313" key="3">
    <source>
        <dbReference type="Proteomes" id="UP000324222"/>
    </source>
</evidence>
<organism evidence="2 3">
    <name type="scientific">Portunus trituberculatus</name>
    <name type="common">Swimming crab</name>
    <name type="synonym">Neptunus trituberculatus</name>
    <dbReference type="NCBI Taxonomy" id="210409"/>
    <lineage>
        <taxon>Eukaryota</taxon>
        <taxon>Metazoa</taxon>
        <taxon>Ecdysozoa</taxon>
        <taxon>Arthropoda</taxon>
        <taxon>Crustacea</taxon>
        <taxon>Multicrustacea</taxon>
        <taxon>Malacostraca</taxon>
        <taxon>Eumalacostraca</taxon>
        <taxon>Eucarida</taxon>
        <taxon>Decapoda</taxon>
        <taxon>Pleocyemata</taxon>
        <taxon>Brachyura</taxon>
        <taxon>Eubrachyura</taxon>
        <taxon>Portunoidea</taxon>
        <taxon>Portunidae</taxon>
        <taxon>Portuninae</taxon>
        <taxon>Portunus</taxon>
    </lineage>
</organism>
<dbReference type="Proteomes" id="UP000324222">
    <property type="component" value="Unassembled WGS sequence"/>
</dbReference>
<reference evidence="2 3" key="1">
    <citation type="submission" date="2019-05" db="EMBL/GenBank/DDBJ databases">
        <title>Another draft genome of Portunus trituberculatus and its Hox gene families provides insights of decapod evolution.</title>
        <authorList>
            <person name="Jeong J.-H."/>
            <person name="Song I."/>
            <person name="Kim S."/>
            <person name="Choi T."/>
            <person name="Kim D."/>
            <person name="Ryu S."/>
            <person name="Kim W."/>
        </authorList>
    </citation>
    <scope>NUCLEOTIDE SEQUENCE [LARGE SCALE GENOMIC DNA]</scope>
    <source>
        <tissue evidence="2">Muscle</tissue>
    </source>
</reference>
<feature type="chain" id="PRO_5022829445" evidence="1">
    <location>
        <begin position="24"/>
        <end position="141"/>
    </location>
</feature>
<protein>
    <submittedName>
        <fullName evidence="2">Uncharacterized protein</fullName>
    </submittedName>
</protein>